<name>A0ABS0BCK2_9GAMM</name>
<sequence>MFKPIPVAIGLRYLRAKRRNGFISFISLASIAGIALGVMALITTLAVMSGFQREIRDRMLQMAAHATVSAYGEPLTDWQRAVDRAVADPRVAGAAPYIEKEALLSGTRNQPAMVRGVLPSEEDKVSVLAGKMVQGRLDSLAPGSFNIVLGKELALWLGVNVGDSVLMTTSDFRSTPLGAVPQLKRFTVSGIFEAGYNEFDKGLAVVNLHDMQRLLRMGEGVTGVRLKLHDMDKAWDVARDLALSLGGPFRVSDWTSENANMFRALKMEKTIMAILLSLIIAMGAFNLVSSQVMLVTDKQADIAILRTLGLTPRGVMQVFVVQGSLIGVIGTVLGVIGGIVLTLNLRHILKAIEAILGVQLLPEDVYYITGLPTDLQASDVTIIACVALAMAFLATIYPAWRAARTAPAEALRYE</sequence>
<evidence type="ECO:0000313" key="12">
    <source>
        <dbReference type="Proteomes" id="UP001429984"/>
    </source>
</evidence>
<dbReference type="PANTHER" id="PTHR30489:SF0">
    <property type="entry name" value="LIPOPROTEIN-RELEASING SYSTEM TRANSMEMBRANE PROTEIN LOLE"/>
    <property type="match status" value="1"/>
</dbReference>
<evidence type="ECO:0000259" key="9">
    <source>
        <dbReference type="Pfam" id="PF02687"/>
    </source>
</evidence>
<dbReference type="InterPro" id="IPR011925">
    <property type="entry name" value="LolCE_TM"/>
</dbReference>
<keyword evidence="4" id="KW-1003">Cell membrane</keyword>
<keyword evidence="7 8" id="KW-0472">Membrane</keyword>
<evidence type="ECO:0000256" key="5">
    <source>
        <dbReference type="ARBA" id="ARBA00022692"/>
    </source>
</evidence>
<reference evidence="11 12" key="1">
    <citation type="submission" date="2020-11" db="EMBL/GenBank/DDBJ databases">
        <title>Draft Genome Sequence and Secondary Metabolite Biosynthetic Potential of the Lysobacter niastensis Type strain DSM 18481.</title>
        <authorList>
            <person name="Turrini P."/>
            <person name="Artuso I."/>
            <person name="Tescari M."/>
            <person name="Lugli G.A."/>
            <person name="Frangipani E."/>
            <person name="Ventura M."/>
            <person name="Visca P."/>
        </authorList>
    </citation>
    <scope>NUCLEOTIDE SEQUENCE [LARGE SCALE GENOMIC DNA]</scope>
    <source>
        <strain evidence="11 12">DSM 18481</strain>
    </source>
</reference>
<dbReference type="NCBIfam" id="TIGR02212">
    <property type="entry name" value="lolCE"/>
    <property type="match status" value="1"/>
</dbReference>
<evidence type="ECO:0000256" key="7">
    <source>
        <dbReference type="ARBA" id="ARBA00023136"/>
    </source>
</evidence>
<evidence type="ECO:0000256" key="1">
    <source>
        <dbReference type="ARBA" id="ARBA00004651"/>
    </source>
</evidence>
<evidence type="ECO:0000313" key="11">
    <source>
        <dbReference type="EMBL" id="MBF6024719.1"/>
    </source>
</evidence>
<dbReference type="Pfam" id="PF02687">
    <property type="entry name" value="FtsX"/>
    <property type="match status" value="1"/>
</dbReference>
<dbReference type="InterPro" id="IPR051447">
    <property type="entry name" value="Lipoprotein-release_system"/>
</dbReference>
<feature type="domain" description="MacB-like periplasmic core" evidence="10">
    <location>
        <begin position="27"/>
        <end position="241"/>
    </location>
</feature>
<comment type="subcellular location">
    <subcellularLocation>
        <location evidence="1">Cell membrane</location>
        <topology evidence="1">Multi-pass membrane protein</topology>
    </subcellularLocation>
</comment>
<gene>
    <name evidence="11" type="ORF">IU514_11825</name>
</gene>
<evidence type="ECO:0000256" key="8">
    <source>
        <dbReference type="SAM" id="Phobius"/>
    </source>
</evidence>
<evidence type="ECO:0000256" key="4">
    <source>
        <dbReference type="ARBA" id="ARBA00022475"/>
    </source>
</evidence>
<protein>
    <submittedName>
        <fullName evidence="11">Lipoprotein-releasing ABC transporter permease subunit</fullName>
    </submittedName>
</protein>
<dbReference type="Proteomes" id="UP001429984">
    <property type="component" value="Unassembled WGS sequence"/>
</dbReference>
<dbReference type="Pfam" id="PF12704">
    <property type="entry name" value="MacB_PCD"/>
    <property type="match status" value="1"/>
</dbReference>
<feature type="transmembrane region" description="Helical" evidence="8">
    <location>
        <begin position="22"/>
        <end position="51"/>
    </location>
</feature>
<keyword evidence="11" id="KW-0449">Lipoprotein</keyword>
<accession>A0ABS0BCK2</accession>
<feature type="transmembrane region" description="Helical" evidence="8">
    <location>
        <begin position="314"/>
        <end position="341"/>
    </location>
</feature>
<dbReference type="InterPro" id="IPR003838">
    <property type="entry name" value="ABC3_permease_C"/>
</dbReference>
<dbReference type="EMBL" id="JADLZT010000006">
    <property type="protein sequence ID" value="MBF6024719.1"/>
    <property type="molecule type" value="Genomic_DNA"/>
</dbReference>
<keyword evidence="5 8" id="KW-0812">Transmembrane</keyword>
<comment type="similarity">
    <text evidence="2">Belongs to the ABC-4 integral membrane protein family. LolC/E subfamily.</text>
</comment>
<feature type="domain" description="ABC3 transporter permease C-terminal" evidence="9">
    <location>
        <begin position="274"/>
        <end position="407"/>
    </location>
</feature>
<dbReference type="PANTHER" id="PTHR30489">
    <property type="entry name" value="LIPOPROTEIN-RELEASING SYSTEM TRANSMEMBRANE PROTEIN LOLE"/>
    <property type="match status" value="1"/>
</dbReference>
<dbReference type="InterPro" id="IPR025857">
    <property type="entry name" value="MacB_PCD"/>
</dbReference>
<organism evidence="11 12">
    <name type="scientific">Lysobacter niastensis</name>
    <dbReference type="NCBI Taxonomy" id="380629"/>
    <lineage>
        <taxon>Bacteria</taxon>
        <taxon>Pseudomonadati</taxon>
        <taxon>Pseudomonadota</taxon>
        <taxon>Gammaproteobacteria</taxon>
        <taxon>Lysobacterales</taxon>
        <taxon>Lysobacteraceae</taxon>
        <taxon>Lysobacter</taxon>
    </lineage>
</organism>
<dbReference type="RefSeq" id="WP_194931318.1">
    <property type="nucleotide sequence ID" value="NZ_JADLZT010000006.1"/>
</dbReference>
<keyword evidence="12" id="KW-1185">Reference proteome</keyword>
<evidence type="ECO:0000256" key="6">
    <source>
        <dbReference type="ARBA" id="ARBA00022989"/>
    </source>
</evidence>
<evidence type="ECO:0000256" key="3">
    <source>
        <dbReference type="ARBA" id="ARBA00022448"/>
    </source>
</evidence>
<feature type="transmembrane region" description="Helical" evidence="8">
    <location>
        <begin position="380"/>
        <end position="400"/>
    </location>
</feature>
<feature type="transmembrane region" description="Helical" evidence="8">
    <location>
        <begin position="271"/>
        <end position="294"/>
    </location>
</feature>
<keyword evidence="6 8" id="KW-1133">Transmembrane helix</keyword>
<comment type="caution">
    <text evidence="11">The sequence shown here is derived from an EMBL/GenBank/DDBJ whole genome shotgun (WGS) entry which is preliminary data.</text>
</comment>
<evidence type="ECO:0000259" key="10">
    <source>
        <dbReference type="Pfam" id="PF12704"/>
    </source>
</evidence>
<evidence type="ECO:0000256" key="2">
    <source>
        <dbReference type="ARBA" id="ARBA00005236"/>
    </source>
</evidence>
<keyword evidence="3" id="KW-0813">Transport</keyword>
<proteinExistence type="inferred from homology"/>